<dbReference type="PROSITE" id="PS50005">
    <property type="entry name" value="TPR"/>
    <property type="match status" value="1"/>
</dbReference>
<dbReference type="SUPFAM" id="SSF48452">
    <property type="entry name" value="TPR-like"/>
    <property type="match status" value="1"/>
</dbReference>
<proteinExistence type="predicted"/>
<dbReference type="InterPro" id="IPR011990">
    <property type="entry name" value="TPR-like_helical_dom_sf"/>
</dbReference>
<reference evidence="4" key="1">
    <citation type="submission" date="2021-01" db="EMBL/GenBank/DDBJ databases">
        <authorList>
            <person name="Corre E."/>
            <person name="Pelletier E."/>
            <person name="Niang G."/>
            <person name="Scheremetjew M."/>
            <person name="Finn R."/>
            <person name="Kale V."/>
            <person name="Holt S."/>
            <person name="Cochrane G."/>
            <person name="Meng A."/>
            <person name="Brown T."/>
            <person name="Cohen L."/>
        </authorList>
    </citation>
    <scope>NUCLEOTIDE SEQUENCE</scope>
    <source>
        <strain evidence="4">CCMP2084</strain>
    </source>
</reference>
<keyword evidence="1" id="KW-0802">TPR repeat</keyword>
<feature type="compositionally biased region" description="Acidic residues" evidence="2">
    <location>
        <begin position="801"/>
        <end position="812"/>
    </location>
</feature>
<sequence length="820" mass="92799">MLSRWGAAGRVGVMARRRRGILMTTTTTTTTVNHMVVRGVSSSSSALLQSARLERTLYRQLIKWCRVTGWNVPLDAVPPVTLIPPRIDAQALQSFSQTKKDGANHDDMQHMNDLLPPGSVVEDGKVVLPIRNVRDIERVIRLAYRLNHPSSSNTEPMTTNTSSSSTIRQDRISLAFDAMKSLNQLTDALDQKKQSRSQHMDRTGVPYFVGQVVRHKEERWRAVVVAWDRVGTTSTKTPTTSLTKKDYTGGADKELDASSSEKEDKVQYTLILDFGDAHLLGGSPRTNNGQTTLPVAFGYDLEPVLDKSLQRIRNNWVQNKFERFDPVRNCFVPKKALAYEYPSDGEWNVGGSYTEMDGGNDATTPVVVEYEKMTTAVQTVASQLERCILNVTSCTEARGLTLLASFQHRLSSLAKGDVETMEERLNASIVSNDDDASSEEMHQRQQQRQSKLLMAHLRSFLYVTLELLELLWQRRIAMQRKHDIQFPLGSIVRHTKYKFRGVVVAWDPKAAVDVTNWDGLQDITGAADMPFYHVIPDQNDCIDVFGSERPFRYVCQANLELCPRHQCILDVDDHLDPEWKLDTDEWIYQPPDDLKFKYGESLGGDEELIESCMKDIKNTITQFQLGIRGEDHDSALKDVTEILSLDKLLLLLQSTNSMEDAIVVEETIKETFKAHSDEEIRFLLDDGIAELLRGNHERARGIFLEIVKLHDPSYYEAWNKLATCHYMLGDMVPSMEAAQEVVRVQPQHFQAFNGLGLVQYECRQYQNAIDSFRKSIQLDPWSPVSSRLAVGIDLVKSLDLDTEDTQTDEASEEGTAPYEK</sequence>
<protein>
    <recommendedName>
        <fullName evidence="3">Hemimethylated DNA-binding domain-containing protein</fullName>
    </recommendedName>
</protein>
<name>A0A7S2U6G9_9STRA</name>
<dbReference type="InterPro" id="IPR011722">
    <property type="entry name" value="Hemimethylated_DNA-bd_dom"/>
</dbReference>
<evidence type="ECO:0000313" key="4">
    <source>
        <dbReference type="EMBL" id="CAD9808791.1"/>
    </source>
</evidence>
<feature type="domain" description="Hemimethylated DNA-binding" evidence="3">
    <location>
        <begin position="204"/>
        <end position="334"/>
    </location>
</feature>
<dbReference type="Pfam" id="PF08755">
    <property type="entry name" value="YccV-like"/>
    <property type="match status" value="2"/>
</dbReference>
<organism evidence="4">
    <name type="scientific">Attheya septentrionalis</name>
    <dbReference type="NCBI Taxonomy" id="420275"/>
    <lineage>
        <taxon>Eukaryota</taxon>
        <taxon>Sar</taxon>
        <taxon>Stramenopiles</taxon>
        <taxon>Ochrophyta</taxon>
        <taxon>Bacillariophyta</taxon>
        <taxon>Coscinodiscophyceae</taxon>
        <taxon>Chaetocerotophycidae</taxon>
        <taxon>Chaetocerotales</taxon>
        <taxon>Attheyaceae</taxon>
        <taxon>Attheya</taxon>
    </lineage>
</organism>
<dbReference type="Gene3D" id="1.25.40.10">
    <property type="entry name" value="Tetratricopeptide repeat domain"/>
    <property type="match status" value="1"/>
</dbReference>
<dbReference type="PANTHER" id="PTHR48439">
    <property type="entry name" value="HEMIMETHYLATED DNA-BINDING DOMAIN-CONTAINING PROTEIN"/>
    <property type="match status" value="1"/>
</dbReference>
<accession>A0A7S2U6G9</accession>
<dbReference type="NCBIfam" id="TIGR02097">
    <property type="entry name" value="yccV"/>
    <property type="match status" value="1"/>
</dbReference>
<gene>
    <name evidence="4" type="ORF">ASEP1449_LOCUS613</name>
</gene>
<dbReference type="GO" id="GO:0003677">
    <property type="term" value="F:DNA binding"/>
    <property type="evidence" value="ECO:0007669"/>
    <property type="project" value="InterPro"/>
</dbReference>
<dbReference type="SMART" id="SM00028">
    <property type="entry name" value="TPR"/>
    <property type="match status" value="2"/>
</dbReference>
<dbReference type="EMBL" id="HBHQ01000949">
    <property type="protein sequence ID" value="CAD9808791.1"/>
    <property type="molecule type" value="Transcribed_RNA"/>
</dbReference>
<feature type="region of interest" description="Disordered" evidence="2">
    <location>
        <begin position="235"/>
        <end position="259"/>
    </location>
</feature>
<evidence type="ECO:0000256" key="1">
    <source>
        <dbReference type="PROSITE-ProRule" id="PRU00339"/>
    </source>
</evidence>
<dbReference type="InterPro" id="IPR019734">
    <property type="entry name" value="TPR_rpt"/>
</dbReference>
<dbReference type="Pfam" id="PF13432">
    <property type="entry name" value="TPR_16"/>
    <property type="match status" value="2"/>
</dbReference>
<dbReference type="SMART" id="SM00992">
    <property type="entry name" value="YccV-like"/>
    <property type="match status" value="2"/>
</dbReference>
<dbReference type="InterPro" id="IPR053189">
    <property type="entry name" value="Clp_protease_adapter_ClpF"/>
</dbReference>
<feature type="region of interest" description="Disordered" evidence="2">
    <location>
        <begin position="801"/>
        <end position="820"/>
    </location>
</feature>
<feature type="domain" description="Hemimethylated DNA-binding" evidence="3">
    <location>
        <begin position="483"/>
        <end position="582"/>
    </location>
</feature>
<feature type="compositionally biased region" description="Basic and acidic residues" evidence="2">
    <location>
        <begin position="243"/>
        <end position="259"/>
    </location>
</feature>
<dbReference type="PANTHER" id="PTHR48439:SF1">
    <property type="entry name" value="HEMIMETHYLATED DNA-BINDING DOMAIN-CONTAINING PROTEIN"/>
    <property type="match status" value="1"/>
</dbReference>
<evidence type="ECO:0000256" key="2">
    <source>
        <dbReference type="SAM" id="MobiDB-lite"/>
    </source>
</evidence>
<dbReference type="AlphaFoldDB" id="A0A7S2U6G9"/>
<evidence type="ECO:0000259" key="3">
    <source>
        <dbReference type="SMART" id="SM00992"/>
    </source>
</evidence>
<dbReference type="InterPro" id="IPR036623">
    <property type="entry name" value="Hemimethylated_DNA-bd_sf"/>
</dbReference>
<dbReference type="SUPFAM" id="SSF141255">
    <property type="entry name" value="YccV-like"/>
    <property type="match status" value="1"/>
</dbReference>
<dbReference type="Gene3D" id="2.30.30.390">
    <property type="entry name" value="Hemimethylated DNA-binding domain"/>
    <property type="match status" value="1"/>
</dbReference>
<feature type="repeat" description="TPR" evidence="1">
    <location>
        <begin position="749"/>
        <end position="782"/>
    </location>
</feature>